<evidence type="ECO:0000256" key="1">
    <source>
        <dbReference type="SAM" id="MobiDB-lite"/>
    </source>
</evidence>
<gene>
    <name evidence="2" type="ORF">OJAV_G00198200</name>
</gene>
<feature type="region of interest" description="Disordered" evidence="1">
    <location>
        <begin position="25"/>
        <end position="46"/>
    </location>
</feature>
<proteinExistence type="predicted"/>
<organism evidence="2 3">
    <name type="scientific">Oryzias javanicus</name>
    <name type="common">Javanese ricefish</name>
    <name type="synonym">Aplocheilus javanicus</name>
    <dbReference type="NCBI Taxonomy" id="123683"/>
    <lineage>
        <taxon>Eukaryota</taxon>
        <taxon>Metazoa</taxon>
        <taxon>Chordata</taxon>
        <taxon>Craniata</taxon>
        <taxon>Vertebrata</taxon>
        <taxon>Euteleostomi</taxon>
        <taxon>Actinopterygii</taxon>
        <taxon>Neopterygii</taxon>
        <taxon>Teleostei</taxon>
        <taxon>Neoteleostei</taxon>
        <taxon>Acanthomorphata</taxon>
        <taxon>Ovalentaria</taxon>
        <taxon>Atherinomorphae</taxon>
        <taxon>Beloniformes</taxon>
        <taxon>Adrianichthyidae</taxon>
        <taxon>Oryziinae</taxon>
        <taxon>Oryzias</taxon>
    </lineage>
</organism>
<reference evidence="2 3" key="1">
    <citation type="submission" date="2018-11" db="EMBL/GenBank/DDBJ databases">
        <authorList>
            <person name="Lopez-Roques C."/>
            <person name="Donnadieu C."/>
            <person name="Bouchez O."/>
            <person name="Klopp C."/>
            <person name="Cabau C."/>
            <person name="Zahm M."/>
        </authorList>
    </citation>
    <scope>NUCLEOTIDE SEQUENCE [LARGE SCALE GENOMIC DNA]</scope>
    <source>
        <strain evidence="2">RS831</strain>
        <tissue evidence="2">Whole body</tissue>
    </source>
</reference>
<reference evidence="2 3" key="2">
    <citation type="submission" date="2019-01" db="EMBL/GenBank/DDBJ databases">
        <title>A chromosome length genome reference of the Java medaka (oryzias javanicus).</title>
        <authorList>
            <person name="Herpin A."/>
            <person name="Takehana Y."/>
            <person name="Naruse K."/>
            <person name="Ansai S."/>
            <person name="Kawaguchi M."/>
        </authorList>
    </citation>
    <scope>NUCLEOTIDE SEQUENCE [LARGE SCALE GENOMIC DNA]</scope>
    <source>
        <strain evidence="2">RS831</strain>
        <tissue evidence="2">Whole body</tissue>
    </source>
</reference>
<dbReference type="AlphaFoldDB" id="A0A3S2TYV8"/>
<accession>A0A3S2TYV8</accession>
<protein>
    <submittedName>
        <fullName evidence="2">Uncharacterized protein</fullName>
    </submittedName>
</protein>
<dbReference type="EMBL" id="CM012456">
    <property type="protein sequence ID" value="RVE58775.1"/>
    <property type="molecule type" value="Genomic_DNA"/>
</dbReference>
<feature type="compositionally biased region" description="Polar residues" evidence="1">
    <location>
        <begin position="29"/>
        <end position="40"/>
    </location>
</feature>
<evidence type="ECO:0000313" key="3">
    <source>
        <dbReference type="Proteomes" id="UP000283210"/>
    </source>
</evidence>
<dbReference type="Proteomes" id="UP000283210">
    <property type="component" value="Chromosome 20"/>
</dbReference>
<sequence length="79" mass="9000">MPLLCLITARTTLHIFPRNDMKEDILSDLPSTSRSPTSGVHSVWPLRREQQLPPSVLSDAAALEQRKHFESHKEPEIKD</sequence>
<name>A0A3S2TYV8_ORYJA</name>
<evidence type="ECO:0000313" key="2">
    <source>
        <dbReference type="EMBL" id="RVE58775.1"/>
    </source>
</evidence>
<keyword evidence="3" id="KW-1185">Reference proteome</keyword>